<dbReference type="GO" id="GO:0046872">
    <property type="term" value="F:metal ion binding"/>
    <property type="evidence" value="ECO:0007669"/>
    <property type="project" value="UniProtKB-KW"/>
</dbReference>
<evidence type="ECO:0000256" key="11">
    <source>
        <dbReference type="ARBA" id="ARBA00048044"/>
    </source>
</evidence>
<dbReference type="Pfam" id="PF02628">
    <property type="entry name" value="COX15-CtaA"/>
    <property type="match status" value="1"/>
</dbReference>
<evidence type="ECO:0000256" key="5">
    <source>
        <dbReference type="ARBA" id="ARBA00022989"/>
    </source>
</evidence>
<evidence type="ECO:0000313" key="14">
    <source>
        <dbReference type="EMBL" id="KAJ4393269.1"/>
    </source>
</evidence>
<dbReference type="EMBL" id="JAPEVB010000002">
    <property type="protein sequence ID" value="KAJ4393269.1"/>
    <property type="molecule type" value="Genomic_DNA"/>
</dbReference>
<feature type="transmembrane region" description="Helical" evidence="13">
    <location>
        <begin position="436"/>
        <end position="459"/>
    </location>
</feature>
<comment type="pathway">
    <text evidence="10">Porphyrin-containing compound metabolism; heme A biosynthesis; heme A from heme O: step 1/1.</text>
</comment>
<evidence type="ECO:0000256" key="3">
    <source>
        <dbReference type="ARBA" id="ARBA00022692"/>
    </source>
</evidence>
<keyword evidence="15" id="KW-1185">Reference proteome</keyword>
<feature type="transmembrane region" description="Helical" evidence="13">
    <location>
        <begin position="310"/>
        <end position="328"/>
    </location>
</feature>
<accession>A0A9W9CZ69</accession>
<dbReference type="PANTHER" id="PTHR23289:SF2">
    <property type="entry name" value="CYTOCHROME C OXIDASE ASSEMBLY PROTEIN COX15 HOMOLOG"/>
    <property type="match status" value="1"/>
</dbReference>
<protein>
    <submittedName>
        <fullName evidence="14">Cytochrome c oxidase assembly protein cox15</fullName>
    </submittedName>
</protein>
<dbReference type="PANTHER" id="PTHR23289">
    <property type="entry name" value="CYTOCHROME C OXIDASE ASSEMBLY PROTEIN COX15"/>
    <property type="match status" value="1"/>
</dbReference>
<name>A0A9W9CZ69_9PEZI</name>
<evidence type="ECO:0000256" key="9">
    <source>
        <dbReference type="ARBA" id="ARBA00023136"/>
    </source>
</evidence>
<keyword evidence="4" id="KW-0479">Metal-binding</keyword>
<keyword evidence="8" id="KW-0350">Heme biosynthesis</keyword>
<proteinExistence type="inferred from homology"/>
<keyword evidence="6" id="KW-0560">Oxidoreductase</keyword>
<dbReference type="InterPro" id="IPR003780">
    <property type="entry name" value="COX15/CtaA_fam"/>
</dbReference>
<comment type="caution">
    <text evidence="14">The sequence shown here is derived from an EMBL/GenBank/DDBJ whole genome shotgun (WGS) entry which is preliminary data.</text>
</comment>
<keyword evidence="3 13" id="KW-0812">Transmembrane</keyword>
<organism evidence="14 15">
    <name type="scientific">Gnomoniopsis smithogilvyi</name>
    <dbReference type="NCBI Taxonomy" id="1191159"/>
    <lineage>
        <taxon>Eukaryota</taxon>
        <taxon>Fungi</taxon>
        <taxon>Dikarya</taxon>
        <taxon>Ascomycota</taxon>
        <taxon>Pezizomycotina</taxon>
        <taxon>Sordariomycetes</taxon>
        <taxon>Sordariomycetidae</taxon>
        <taxon>Diaporthales</taxon>
        <taxon>Gnomoniaceae</taxon>
        <taxon>Gnomoniopsis</taxon>
    </lineage>
</organism>
<comment type="cofactor">
    <cofactor evidence="1">
        <name>heme b</name>
        <dbReference type="ChEBI" id="CHEBI:60344"/>
    </cofactor>
</comment>
<comment type="subcellular location">
    <subcellularLocation>
        <location evidence="2">Membrane</location>
        <topology evidence="2">Multi-pass membrane protein</topology>
    </subcellularLocation>
</comment>
<evidence type="ECO:0000256" key="7">
    <source>
        <dbReference type="ARBA" id="ARBA00023004"/>
    </source>
</evidence>
<evidence type="ECO:0000256" key="13">
    <source>
        <dbReference type="SAM" id="Phobius"/>
    </source>
</evidence>
<dbReference type="GO" id="GO:0006784">
    <property type="term" value="P:heme A biosynthetic process"/>
    <property type="evidence" value="ECO:0007669"/>
    <property type="project" value="InterPro"/>
</dbReference>
<gene>
    <name evidence="14" type="primary">COX15</name>
    <name evidence="14" type="ORF">N0V93_002477</name>
</gene>
<evidence type="ECO:0000256" key="6">
    <source>
        <dbReference type="ARBA" id="ARBA00023002"/>
    </source>
</evidence>
<comment type="catalytic activity">
    <reaction evidence="11">
        <text>Fe(II)-heme o + 2 A + H2O = Fe(II)-heme a + 2 AH2</text>
        <dbReference type="Rhea" id="RHEA:63388"/>
        <dbReference type="ChEBI" id="CHEBI:13193"/>
        <dbReference type="ChEBI" id="CHEBI:15377"/>
        <dbReference type="ChEBI" id="CHEBI:17499"/>
        <dbReference type="ChEBI" id="CHEBI:60530"/>
        <dbReference type="ChEBI" id="CHEBI:61715"/>
        <dbReference type="EC" id="1.17.99.9"/>
    </reaction>
    <physiologicalReaction direction="left-to-right" evidence="11">
        <dbReference type="Rhea" id="RHEA:63389"/>
    </physiologicalReaction>
</comment>
<keyword evidence="5 13" id="KW-1133">Transmembrane helix</keyword>
<dbReference type="GO" id="GO:0005743">
    <property type="term" value="C:mitochondrial inner membrane"/>
    <property type="evidence" value="ECO:0007669"/>
    <property type="project" value="TreeGrafter"/>
</dbReference>
<evidence type="ECO:0000256" key="8">
    <source>
        <dbReference type="ARBA" id="ARBA00023133"/>
    </source>
</evidence>
<feature type="compositionally biased region" description="Polar residues" evidence="12">
    <location>
        <begin position="165"/>
        <end position="176"/>
    </location>
</feature>
<feature type="region of interest" description="Disordered" evidence="12">
    <location>
        <begin position="154"/>
        <end position="218"/>
    </location>
</feature>
<dbReference type="OrthoDB" id="1726137at2759"/>
<dbReference type="AlphaFoldDB" id="A0A9W9CZ69"/>
<evidence type="ECO:0000256" key="2">
    <source>
        <dbReference type="ARBA" id="ARBA00004141"/>
    </source>
</evidence>
<feature type="transmembrane region" description="Helical" evidence="13">
    <location>
        <begin position="569"/>
        <end position="591"/>
    </location>
</feature>
<feature type="transmembrane region" description="Helical" evidence="13">
    <location>
        <begin position="506"/>
        <end position="523"/>
    </location>
</feature>
<reference evidence="14" key="1">
    <citation type="submission" date="2022-10" db="EMBL/GenBank/DDBJ databases">
        <title>Tapping the CABI collections for fungal endophytes: first genome assemblies for Collariella, Neodidymelliopsis, Ascochyta clinopodiicola, Didymella pomorum, Didymosphaeria variabile, Neocosmospora piperis and Neocucurbitaria cava.</title>
        <authorList>
            <person name="Hill R."/>
        </authorList>
    </citation>
    <scope>NUCLEOTIDE SEQUENCE</scope>
    <source>
        <strain evidence="14">IMI 355082</strain>
    </source>
</reference>
<feature type="transmembrane region" description="Helical" evidence="13">
    <location>
        <begin position="340"/>
        <end position="358"/>
    </location>
</feature>
<evidence type="ECO:0000256" key="10">
    <source>
        <dbReference type="ARBA" id="ARBA00044501"/>
    </source>
</evidence>
<feature type="compositionally biased region" description="Low complexity" evidence="12">
    <location>
        <begin position="154"/>
        <end position="164"/>
    </location>
</feature>
<evidence type="ECO:0000256" key="12">
    <source>
        <dbReference type="SAM" id="MobiDB-lite"/>
    </source>
</evidence>
<keyword evidence="7" id="KW-0408">Iron</keyword>
<feature type="transmembrane region" description="Helical" evidence="13">
    <location>
        <begin position="378"/>
        <end position="402"/>
    </location>
</feature>
<evidence type="ECO:0000256" key="1">
    <source>
        <dbReference type="ARBA" id="ARBA00001970"/>
    </source>
</evidence>
<feature type="transmembrane region" description="Helical" evidence="13">
    <location>
        <begin position="225"/>
        <end position="245"/>
    </location>
</feature>
<feature type="transmembrane region" description="Helical" evidence="13">
    <location>
        <begin position="544"/>
        <end position="563"/>
    </location>
</feature>
<dbReference type="GO" id="GO:0016653">
    <property type="term" value="F:oxidoreductase activity, acting on NAD(P)H, heme protein as acceptor"/>
    <property type="evidence" value="ECO:0007669"/>
    <property type="project" value="TreeGrafter"/>
</dbReference>
<dbReference type="InterPro" id="IPR023754">
    <property type="entry name" value="HemeA_Synthase_type2"/>
</dbReference>
<sequence>MNSEWDIWDWEGALKHHMQVFCRGEHAHTSHFEKIEEDELDEIDDIAYERPIVNNVEQITFLLNGDDVFVFNVTTRPDTGFLDDLLYVGLMAFFQPAPVLGRATVKRLARQVSQLSRQSSSPLASLNSTSAARAASSFICRQCLHTTKNPKPSLSVLSSVPSSSQAKQLRAPSSSFARHLNTSSSKKTATAASFDPKYDADPTTSTGADAKSNKKSFPETSSKSVAYWLLGSAASVFGIVIFGGLTRLTESGLSITEWRPVTGSLPPLSAADWDLEFTKYRASPEFAKLNPHMTLDEFKQIYFMEWAHRLWGRVIGMTFVLPTIFFIARRRVSRPMAFQLVGISALIGFQGAIGWWMVASGLKDDLFAEGAHPRVSQYRLTTHLATAFVCYSWMLVAGLSILRTHALLANPTATHALAKTLATPTLVRFRAAATALTALVFVTALSGALVAGLDAGLIYNEFPMMGVGLTPPKSELFDAFYSRKPDGSDIWWRNMLENPSLVQLDHRIMAMSVCASVLALFTYSRMGRVKTALPADARKATMGVLHLMLMQVTLGISTLIYIVPTGLAATHQAGALALLTGMLVLGTRLRVPRGVLAQVQRSLKTVQTK</sequence>
<feature type="compositionally biased region" description="Low complexity" evidence="12">
    <location>
        <begin position="182"/>
        <end position="193"/>
    </location>
</feature>
<dbReference type="HAMAP" id="MF_01665">
    <property type="entry name" value="HemeA_synth_type2"/>
    <property type="match status" value="1"/>
</dbReference>
<evidence type="ECO:0000313" key="15">
    <source>
        <dbReference type="Proteomes" id="UP001140453"/>
    </source>
</evidence>
<evidence type="ECO:0000256" key="4">
    <source>
        <dbReference type="ARBA" id="ARBA00022723"/>
    </source>
</evidence>
<dbReference type="Proteomes" id="UP001140453">
    <property type="component" value="Unassembled WGS sequence"/>
</dbReference>
<keyword evidence="9 13" id="KW-0472">Membrane</keyword>
<dbReference type="GO" id="GO:0120547">
    <property type="term" value="F:heme A synthase activity"/>
    <property type="evidence" value="ECO:0007669"/>
    <property type="project" value="UniProtKB-EC"/>
</dbReference>